<dbReference type="Gene3D" id="3.40.630.30">
    <property type="match status" value="1"/>
</dbReference>
<dbReference type="PANTHER" id="PTHR13947:SF37">
    <property type="entry name" value="LD18367P"/>
    <property type="match status" value="1"/>
</dbReference>
<dbReference type="SUPFAM" id="SSF55729">
    <property type="entry name" value="Acyl-CoA N-acyltransferases (Nat)"/>
    <property type="match status" value="1"/>
</dbReference>
<proteinExistence type="predicted"/>
<organism evidence="3 4">
    <name type="scientific">Neolecta irregularis (strain DAH-3)</name>
    <dbReference type="NCBI Taxonomy" id="1198029"/>
    <lineage>
        <taxon>Eukaryota</taxon>
        <taxon>Fungi</taxon>
        <taxon>Dikarya</taxon>
        <taxon>Ascomycota</taxon>
        <taxon>Taphrinomycotina</taxon>
        <taxon>Neolectales</taxon>
        <taxon>Neolectaceae</taxon>
        <taxon>Neolecta</taxon>
    </lineage>
</organism>
<dbReference type="EMBL" id="LXFE01003465">
    <property type="protein sequence ID" value="OLL22333.1"/>
    <property type="molecule type" value="Genomic_DNA"/>
</dbReference>
<evidence type="ECO:0000313" key="4">
    <source>
        <dbReference type="Proteomes" id="UP000186594"/>
    </source>
</evidence>
<keyword evidence="2" id="KW-0812">Transmembrane</keyword>
<protein>
    <recommendedName>
        <fullName evidence="5">N-acetyltransferase domain-containing protein</fullName>
    </recommendedName>
</protein>
<evidence type="ECO:0000313" key="3">
    <source>
        <dbReference type="EMBL" id="OLL22333.1"/>
    </source>
</evidence>
<dbReference type="AlphaFoldDB" id="A0A1U7LIB1"/>
<keyword evidence="2" id="KW-1133">Transmembrane helix</keyword>
<feature type="transmembrane region" description="Helical" evidence="2">
    <location>
        <begin position="42"/>
        <end position="61"/>
    </location>
</feature>
<evidence type="ECO:0000256" key="1">
    <source>
        <dbReference type="ARBA" id="ARBA00022679"/>
    </source>
</evidence>
<keyword evidence="1" id="KW-0808">Transferase</keyword>
<evidence type="ECO:0000256" key="2">
    <source>
        <dbReference type="SAM" id="Phobius"/>
    </source>
</evidence>
<comment type="caution">
    <text evidence="3">The sequence shown here is derived from an EMBL/GenBank/DDBJ whole genome shotgun (WGS) entry which is preliminary data.</text>
</comment>
<feature type="transmembrane region" description="Helical" evidence="2">
    <location>
        <begin position="68"/>
        <end position="86"/>
    </location>
</feature>
<dbReference type="GO" id="GO:0008080">
    <property type="term" value="F:N-acetyltransferase activity"/>
    <property type="evidence" value="ECO:0007669"/>
    <property type="project" value="InterPro"/>
</dbReference>
<dbReference type="PANTHER" id="PTHR13947">
    <property type="entry name" value="GNAT FAMILY N-ACETYLTRANSFERASE"/>
    <property type="match status" value="1"/>
</dbReference>
<name>A0A1U7LIB1_NEOID</name>
<gene>
    <name evidence="3" type="ORF">NEOLI_002512</name>
</gene>
<keyword evidence="2" id="KW-0472">Membrane</keyword>
<reference evidence="3 4" key="1">
    <citation type="submission" date="2016-04" db="EMBL/GenBank/DDBJ databases">
        <title>Evolutionary innovation and constraint leading to complex multicellularity in the Ascomycota.</title>
        <authorList>
            <person name="Cisse O."/>
            <person name="Nguyen A."/>
            <person name="Hewitt D.A."/>
            <person name="Jedd G."/>
            <person name="Stajich J.E."/>
        </authorList>
    </citation>
    <scope>NUCLEOTIDE SEQUENCE [LARGE SCALE GENOMIC DNA]</scope>
    <source>
        <strain evidence="3 4">DAH-3</strain>
    </source>
</reference>
<dbReference type="Proteomes" id="UP000186594">
    <property type="component" value="Unassembled WGS sequence"/>
</dbReference>
<dbReference type="InterPro" id="IPR016181">
    <property type="entry name" value="Acyl_CoA_acyltransferase"/>
</dbReference>
<dbReference type="InterPro" id="IPR050769">
    <property type="entry name" value="NAT_camello-type"/>
</dbReference>
<sequence length="226" mass="25387">MAGTHAAAPIRVEKATDEEVVIVRKLVVDEILGQASAANNRVYLKLSPFLGASTFALLFLLRADLGQAIIVVAGVLAITFITIAWWTSTIYEADALAILQKDAGLECLEKHYGSGSAIARLDDQFIGFVAVETSLDKIANIKHLAVKHYARRNETICHLLQRAIDYAMDRKVTILRISVLNTMDRTEHLLQQYKFRKTGRSTTKERDFLLRWAGIRTIEWVYEPES</sequence>
<evidence type="ECO:0008006" key="5">
    <source>
        <dbReference type="Google" id="ProtNLM"/>
    </source>
</evidence>
<keyword evidence="4" id="KW-1185">Reference proteome</keyword>
<accession>A0A1U7LIB1</accession>